<dbReference type="Pfam" id="PF00498">
    <property type="entry name" value="FHA"/>
    <property type="match status" value="1"/>
</dbReference>
<feature type="domain" description="FHA" evidence="1">
    <location>
        <begin position="23"/>
        <end position="72"/>
    </location>
</feature>
<dbReference type="InterPro" id="IPR050923">
    <property type="entry name" value="Cell_Proc_Reg/RNA_Proc"/>
</dbReference>
<name>A0ABY6DP68_9NEIS</name>
<dbReference type="CDD" id="cd00060">
    <property type="entry name" value="FHA"/>
    <property type="match status" value="1"/>
</dbReference>
<dbReference type="PANTHER" id="PTHR23308">
    <property type="entry name" value="NUCLEAR INHIBITOR OF PROTEIN PHOSPHATASE-1"/>
    <property type="match status" value="1"/>
</dbReference>
<dbReference type="EMBL" id="CP106753">
    <property type="protein sequence ID" value="UXY16180.1"/>
    <property type="molecule type" value="Genomic_DNA"/>
</dbReference>
<dbReference type="RefSeq" id="WP_263125623.1">
    <property type="nucleotide sequence ID" value="NZ_CP106753.1"/>
</dbReference>
<evidence type="ECO:0000313" key="2">
    <source>
        <dbReference type="EMBL" id="UXY16180.1"/>
    </source>
</evidence>
<dbReference type="InterPro" id="IPR008984">
    <property type="entry name" value="SMAD_FHA_dom_sf"/>
</dbReference>
<evidence type="ECO:0000313" key="3">
    <source>
        <dbReference type="Proteomes" id="UP001061302"/>
    </source>
</evidence>
<dbReference type="SMART" id="SM00240">
    <property type="entry name" value="FHA"/>
    <property type="match status" value="1"/>
</dbReference>
<dbReference type="SUPFAM" id="SSF49879">
    <property type="entry name" value="SMAD/FHA domain"/>
    <property type="match status" value="2"/>
</dbReference>
<dbReference type="InterPro" id="IPR000253">
    <property type="entry name" value="FHA_dom"/>
</dbReference>
<organism evidence="2 3">
    <name type="scientific">Chitiniphilus purpureus</name>
    <dbReference type="NCBI Taxonomy" id="2981137"/>
    <lineage>
        <taxon>Bacteria</taxon>
        <taxon>Pseudomonadati</taxon>
        <taxon>Pseudomonadota</taxon>
        <taxon>Betaproteobacteria</taxon>
        <taxon>Neisseriales</taxon>
        <taxon>Chitinibacteraceae</taxon>
        <taxon>Chitiniphilus</taxon>
    </lineage>
</organism>
<keyword evidence="3" id="KW-1185">Reference proteome</keyword>
<sequence length="230" mass="24603">MAKILLCLDGNVIKEFRLTRERTTIGRRPTNDIQIENLAVSGQHAALDRIGADVFVEDLESTNGTLVNGKPVQRQLLRNGDEVTVGKYLLKYWQAAAPSDDFDKTMMIRSAAKPPAPPAPKAATATAAATAARPAPAVVRPPAGATGVLKVISGTNAGRELPLDKASTRVGKVGVQVALINRLPQGYMLAHAEGHRTPLVNGAEIGATVRPLRDEDLIEVMGVQMVFFLR</sequence>
<dbReference type="Gene3D" id="2.60.200.20">
    <property type="match status" value="1"/>
</dbReference>
<dbReference type="Proteomes" id="UP001061302">
    <property type="component" value="Chromosome"/>
</dbReference>
<proteinExistence type="predicted"/>
<gene>
    <name evidence="2" type="ORF">N8I74_03940</name>
</gene>
<reference evidence="2" key="1">
    <citation type="submission" date="2022-10" db="EMBL/GenBank/DDBJ databases">
        <title>Chitiniphilus purpureus sp. nov., a novel chitin-degrading bacterium isolated from crawfish pond sediment.</title>
        <authorList>
            <person name="Li K."/>
        </authorList>
    </citation>
    <scope>NUCLEOTIDE SEQUENCE</scope>
    <source>
        <strain evidence="2">CD1</strain>
    </source>
</reference>
<evidence type="ECO:0000259" key="1">
    <source>
        <dbReference type="PROSITE" id="PS50006"/>
    </source>
</evidence>
<accession>A0ABY6DP68</accession>
<protein>
    <submittedName>
        <fullName evidence="2">FHA domain-containing protein</fullName>
    </submittedName>
</protein>
<dbReference type="PROSITE" id="PS50006">
    <property type="entry name" value="FHA_DOMAIN"/>
    <property type="match status" value="1"/>
</dbReference>